<keyword evidence="1" id="KW-0479">Metal-binding</keyword>
<dbReference type="Proteomes" id="UP000191663">
    <property type="component" value="Unassembled WGS sequence"/>
</dbReference>
<dbReference type="EMBL" id="MUKB01000032">
    <property type="protein sequence ID" value="OPX18188.1"/>
    <property type="molecule type" value="Genomic_DNA"/>
</dbReference>
<keyword evidence="3" id="KW-0411">Iron-sulfur</keyword>
<evidence type="ECO:0000313" key="6">
    <source>
        <dbReference type="Proteomes" id="UP000191663"/>
    </source>
</evidence>
<dbReference type="GO" id="GO:0005886">
    <property type="term" value="C:plasma membrane"/>
    <property type="evidence" value="ECO:0007669"/>
    <property type="project" value="TreeGrafter"/>
</dbReference>
<dbReference type="AlphaFoldDB" id="A0A1V4QFR0"/>
<evidence type="ECO:0000313" key="5">
    <source>
        <dbReference type="EMBL" id="OPX18188.1"/>
    </source>
</evidence>
<comment type="caution">
    <text evidence="5">The sequence shown here is derived from an EMBL/GenBank/DDBJ whole genome shotgun (WGS) entry which is preliminary data.</text>
</comment>
<dbReference type="GO" id="GO:0051536">
    <property type="term" value="F:iron-sulfur cluster binding"/>
    <property type="evidence" value="ECO:0007669"/>
    <property type="project" value="UniProtKB-KW"/>
</dbReference>
<dbReference type="PANTHER" id="PTHR43255:SF2">
    <property type="entry name" value="HETERODISULFIDE REDUCTASE RELATED PROTEIN"/>
    <property type="match status" value="1"/>
</dbReference>
<protein>
    <recommendedName>
        <fullName evidence="4">4Fe-4S ferredoxin-type domain-containing protein</fullName>
    </recommendedName>
</protein>
<dbReference type="Gene3D" id="1.10.1060.10">
    <property type="entry name" value="Alpha-helical ferredoxin"/>
    <property type="match status" value="1"/>
</dbReference>
<gene>
    <name evidence="5" type="ORF">BXT86_02495</name>
</gene>
<dbReference type="PROSITE" id="PS51379">
    <property type="entry name" value="4FE4S_FER_2"/>
    <property type="match status" value="1"/>
</dbReference>
<accession>A0A1V4QFR0</accession>
<organism evidence="5 6">
    <name type="scientific">candidate division WOR-3 bacterium 4484_100</name>
    <dbReference type="NCBI Taxonomy" id="1936077"/>
    <lineage>
        <taxon>Bacteria</taxon>
        <taxon>Bacteria division WOR-3</taxon>
    </lineage>
</organism>
<sequence length="133" mass="14977">MKKLIITSENVKFLQKINELADQDITLCEQCGTCSASCPMVAEMDITPSQLMRMVQLGLKEVMETKAMWVCASCYTCTVRCPRGLDVAKVAEALRQVYLRKALDYIEIKKIPKYEFVSLPQIAIVSACRKFTG</sequence>
<dbReference type="PROSITE" id="PS00198">
    <property type="entry name" value="4FE4S_FER_1"/>
    <property type="match status" value="2"/>
</dbReference>
<dbReference type="SUPFAM" id="SSF46548">
    <property type="entry name" value="alpha-helical ferredoxin"/>
    <property type="match status" value="1"/>
</dbReference>
<evidence type="ECO:0000256" key="2">
    <source>
        <dbReference type="ARBA" id="ARBA00023004"/>
    </source>
</evidence>
<reference evidence="6" key="1">
    <citation type="submission" date="2017-01" db="EMBL/GenBank/DDBJ databases">
        <title>Novel pathways for hydrocarbon cycling and metabolic interdependencies in hydrothermal sediment communities.</title>
        <authorList>
            <person name="Dombrowski N."/>
            <person name="Seitz K."/>
            <person name="Teske A."/>
            <person name="Baker B."/>
        </authorList>
    </citation>
    <scope>NUCLEOTIDE SEQUENCE [LARGE SCALE GENOMIC DNA]</scope>
</reference>
<evidence type="ECO:0000256" key="3">
    <source>
        <dbReference type="ARBA" id="ARBA00023014"/>
    </source>
</evidence>
<dbReference type="InterPro" id="IPR009051">
    <property type="entry name" value="Helical_ferredxn"/>
</dbReference>
<dbReference type="Pfam" id="PF13534">
    <property type="entry name" value="Fer4_17"/>
    <property type="match status" value="1"/>
</dbReference>
<dbReference type="InterPro" id="IPR017900">
    <property type="entry name" value="4Fe4S_Fe_S_CS"/>
</dbReference>
<dbReference type="PANTHER" id="PTHR43255">
    <property type="entry name" value="IRON-SULFUR-BINDING OXIDOREDUCTASE FADF-RELATED-RELATED"/>
    <property type="match status" value="1"/>
</dbReference>
<evidence type="ECO:0000259" key="4">
    <source>
        <dbReference type="PROSITE" id="PS51379"/>
    </source>
</evidence>
<proteinExistence type="predicted"/>
<keyword evidence="2" id="KW-0408">Iron</keyword>
<evidence type="ECO:0000256" key="1">
    <source>
        <dbReference type="ARBA" id="ARBA00022723"/>
    </source>
</evidence>
<dbReference type="InterPro" id="IPR051460">
    <property type="entry name" value="HdrC_iron-sulfur_subunit"/>
</dbReference>
<dbReference type="InterPro" id="IPR017896">
    <property type="entry name" value="4Fe4S_Fe-S-bd"/>
</dbReference>
<feature type="domain" description="4Fe-4S ferredoxin-type" evidence="4">
    <location>
        <begin position="19"/>
        <end position="49"/>
    </location>
</feature>
<name>A0A1V4QFR0_UNCW3</name>
<dbReference type="GO" id="GO:0046872">
    <property type="term" value="F:metal ion binding"/>
    <property type="evidence" value="ECO:0007669"/>
    <property type="project" value="UniProtKB-KW"/>
</dbReference>